<accession>A0A7W1WSV0</accession>
<evidence type="ECO:0000256" key="1">
    <source>
        <dbReference type="SAM" id="MobiDB-lite"/>
    </source>
</evidence>
<evidence type="ECO:0000313" key="3">
    <source>
        <dbReference type="Proteomes" id="UP000535491"/>
    </source>
</evidence>
<protein>
    <submittedName>
        <fullName evidence="2">Uncharacterized protein</fullName>
    </submittedName>
</protein>
<feature type="region of interest" description="Disordered" evidence="1">
    <location>
        <begin position="31"/>
        <end position="76"/>
    </location>
</feature>
<proteinExistence type="predicted"/>
<feature type="compositionally biased region" description="Low complexity" evidence="1">
    <location>
        <begin position="61"/>
        <end position="76"/>
    </location>
</feature>
<evidence type="ECO:0000313" key="2">
    <source>
        <dbReference type="EMBL" id="MBA4495412.1"/>
    </source>
</evidence>
<sequence length="76" mass="7549">MRVSIFAIKIQVVGNAGSVNIGTTLNLVSGRREAEPAPDPGVPGPPGIPVVPGVSGAREVSGISSPTSGLSSNNQE</sequence>
<name>A0A7W1WSV0_9BACL</name>
<dbReference type="EMBL" id="JACEIQ010000015">
    <property type="protein sequence ID" value="MBA4495412.1"/>
    <property type="molecule type" value="Genomic_DNA"/>
</dbReference>
<reference evidence="2 3" key="1">
    <citation type="submission" date="2020-07" db="EMBL/GenBank/DDBJ databases">
        <authorList>
            <person name="Feng H."/>
        </authorList>
    </citation>
    <scope>NUCLEOTIDE SEQUENCE [LARGE SCALE GENOMIC DNA]</scope>
    <source>
        <strain evidence="3">s-10</strain>
    </source>
</reference>
<dbReference type="Proteomes" id="UP000535491">
    <property type="component" value="Unassembled WGS sequence"/>
</dbReference>
<organism evidence="2 3">
    <name type="scientific">Paenactinomyces guangxiensis</name>
    <dbReference type="NCBI Taxonomy" id="1490290"/>
    <lineage>
        <taxon>Bacteria</taxon>
        <taxon>Bacillati</taxon>
        <taxon>Bacillota</taxon>
        <taxon>Bacilli</taxon>
        <taxon>Bacillales</taxon>
        <taxon>Thermoactinomycetaceae</taxon>
        <taxon>Paenactinomyces</taxon>
    </lineage>
</organism>
<dbReference type="RefSeq" id="WP_181752834.1">
    <property type="nucleotide sequence ID" value="NZ_JACEIQ010000015.1"/>
</dbReference>
<keyword evidence="3" id="KW-1185">Reference proteome</keyword>
<dbReference type="AlphaFoldDB" id="A0A7W1WSV0"/>
<feature type="compositionally biased region" description="Pro residues" evidence="1">
    <location>
        <begin position="37"/>
        <end position="49"/>
    </location>
</feature>
<gene>
    <name evidence="2" type="ORF">H1191_13980</name>
</gene>
<comment type="caution">
    <text evidence="2">The sequence shown here is derived from an EMBL/GenBank/DDBJ whole genome shotgun (WGS) entry which is preliminary data.</text>
</comment>